<dbReference type="Pfam" id="PF00486">
    <property type="entry name" value="Trans_reg_C"/>
    <property type="match status" value="1"/>
</dbReference>
<feature type="DNA-binding region" description="OmpR/PhoB-type" evidence="2">
    <location>
        <begin position="74"/>
        <end position="180"/>
    </location>
</feature>
<name>A0ABT0JU97_9ACTN</name>
<organism evidence="5 6">
    <name type="scientific">Frankia umida</name>
    <dbReference type="NCBI Taxonomy" id="573489"/>
    <lineage>
        <taxon>Bacteria</taxon>
        <taxon>Bacillati</taxon>
        <taxon>Actinomycetota</taxon>
        <taxon>Actinomycetes</taxon>
        <taxon>Frankiales</taxon>
        <taxon>Frankiaceae</taxon>
        <taxon>Frankia</taxon>
    </lineage>
</organism>
<accession>A0ABT0JU97</accession>
<evidence type="ECO:0000313" key="5">
    <source>
        <dbReference type="EMBL" id="MCK9875126.1"/>
    </source>
</evidence>
<evidence type="ECO:0000256" key="3">
    <source>
        <dbReference type="SAM" id="MobiDB-lite"/>
    </source>
</evidence>
<evidence type="ECO:0000259" key="4">
    <source>
        <dbReference type="PROSITE" id="PS51755"/>
    </source>
</evidence>
<comment type="caution">
    <text evidence="5">The sequence shown here is derived from an EMBL/GenBank/DDBJ whole genome shotgun (WGS) entry which is preliminary data.</text>
</comment>
<feature type="domain" description="OmpR/PhoB-type" evidence="4">
    <location>
        <begin position="74"/>
        <end position="180"/>
    </location>
</feature>
<dbReference type="Proteomes" id="UP001201873">
    <property type="component" value="Unassembled WGS sequence"/>
</dbReference>
<evidence type="ECO:0000256" key="1">
    <source>
        <dbReference type="ARBA" id="ARBA00023125"/>
    </source>
</evidence>
<feature type="region of interest" description="Disordered" evidence="3">
    <location>
        <begin position="1"/>
        <end position="32"/>
    </location>
</feature>
<evidence type="ECO:0000313" key="6">
    <source>
        <dbReference type="Proteomes" id="UP001201873"/>
    </source>
</evidence>
<dbReference type="RefSeq" id="WP_248823601.1">
    <property type="nucleotide sequence ID" value="NZ_JALKFT010000003.1"/>
</dbReference>
<sequence>MPAQSTTLPYRAPRLTTAVPPRPADTTTTVHRQPVSRMAVQSRTAGGVGAGVAPARAPQALRPTQALRSVPPIRPVPQLPAPPRQGVWTDRGAWLATVDGRVLSLTYLEFEVLDFFLRHPGTAHSRQALLASVWGHRPDDQSAPDARTVDVLVTRLRRKLGPEHRYRIETVRRVGYRYRPIDPVIG</sequence>
<dbReference type="InterPro" id="IPR036388">
    <property type="entry name" value="WH-like_DNA-bd_sf"/>
</dbReference>
<dbReference type="InterPro" id="IPR016032">
    <property type="entry name" value="Sig_transdc_resp-reg_C-effctor"/>
</dbReference>
<dbReference type="PROSITE" id="PS51755">
    <property type="entry name" value="OMPR_PHOB"/>
    <property type="match status" value="1"/>
</dbReference>
<dbReference type="SUPFAM" id="SSF46894">
    <property type="entry name" value="C-terminal effector domain of the bipartite response regulators"/>
    <property type="match status" value="1"/>
</dbReference>
<dbReference type="CDD" id="cd00383">
    <property type="entry name" value="trans_reg_C"/>
    <property type="match status" value="1"/>
</dbReference>
<evidence type="ECO:0000256" key="2">
    <source>
        <dbReference type="PROSITE-ProRule" id="PRU01091"/>
    </source>
</evidence>
<dbReference type="SMART" id="SM00862">
    <property type="entry name" value="Trans_reg_C"/>
    <property type="match status" value="1"/>
</dbReference>
<dbReference type="Gene3D" id="1.10.10.10">
    <property type="entry name" value="Winged helix-like DNA-binding domain superfamily/Winged helix DNA-binding domain"/>
    <property type="match status" value="1"/>
</dbReference>
<proteinExistence type="predicted"/>
<gene>
    <name evidence="5" type="ORF">MXD59_04895</name>
</gene>
<dbReference type="InterPro" id="IPR001867">
    <property type="entry name" value="OmpR/PhoB-type_DNA-bd"/>
</dbReference>
<dbReference type="EMBL" id="JALKFT010000003">
    <property type="protein sequence ID" value="MCK9875126.1"/>
    <property type="molecule type" value="Genomic_DNA"/>
</dbReference>
<reference evidence="5 6" key="1">
    <citation type="submission" date="2022-04" db="EMBL/GenBank/DDBJ databases">
        <title>Genome diversity in the genus Frankia.</title>
        <authorList>
            <person name="Carlos-Shanley C."/>
            <person name="Hahn D."/>
        </authorList>
    </citation>
    <scope>NUCLEOTIDE SEQUENCE [LARGE SCALE GENOMIC DNA]</scope>
    <source>
        <strain evidence="5 6">Ag45/Mut15</strain>
    </source>
</reference>
<keyword evidence="6" id="KW-1185">Reference proteome</keyword>
<keyword evidence="1 2" id="KW-0238">DNA-binding</keyword>
<protein>
    <submittedName>
        <fullName evidence="5">Winged helix-turn-helix domain-containing protein</fullName>
    </submittedName>
</protein>